<proteinExistence type="predicted"/>
<feature type="region of interest" description="Disordered" evidence="1">
    <location>
        <begin position="811"/>
        <end position="855"/>
    </location>
</feature>
<dbReference type="AlphaFoldDB" id="A0A395IKA6"/>
<feature type="compositionally biased region" description="Basic and acidic residues" evidence="1">
    <location>
        <begin position="813"/>
        <end position="823"/>
    </location>
</feature>
<feature type="region of interest" description="Disordered" evidence="1">
    <location>
        <begin position="219"/>
        <end position="247"/>
    </location>
</feature>
<keyword evidence="3" id="KW-1185">Reference proteome</keyword>
<feature type="region of interest" description="Disordered" evidence="1">
    <location>
        <begin position="673"/>
        <end position="723"/>
    </location>
</feature>
<protein>
    <submittedName>
        <fullName evidence="2">Uncharacterized protein</fullName>
    </submittedName>
</protein>
<evidence type="ECO:0000313" key="3">
    <source>
        <dbReference type="Proteomes" id="UP000249056"/>
    </source>
</evidence>
<gene>
    <name evidence="2" type="ORF">DID88_009823</name>
</gene>
<feature type="region of interest" description="Disordered" evidence="1">
    <location>
        <begin position="382"/>
        <end position="401"/>
    </location>
</feature>
<name>A0A395IKA6_9HELO</name>
<dbReference type="Proteomes" id="UP000249056">
    <property type="component" value="Unassembled WGS sequence"/>
</dbReference>
<evidence type="ECO:0000256" key="1">
    <source>
        <dbReference type="SAM" id="MobiDB-lite"/>
    </source>
</evidence>
<organism evidence="2 3">
    <name type="scientific">Monilinia fructigena</name>
    <dbReference type="NCBI Taxonomy" id="38457"/>
    <lineage>
        <taxon>Eukaryota</taxon>
        <taxon>Fungi</taxon>
        <taxon>Dikarya</taxon>
        <taxon>Ascomycota</taxon>
        <taxon>Pezizomycotina</taxon>
        <taxon>Leotiomycetes</taxon>
        <taxon>Helotiales</taxon>
        <taxon>Sclerotiniaceae</taxon>
        <taxon>Monilinia</taxon>
    </lineage>
</organism>
<feature type="compositionally biased region" description="Low complexity" evidence="1">
    <location>
        <begin position="843"/>
        <end position="855"/>
    </location>
</feature>
<feature type="compositionally biased region" description="Low complexity" evidence="1">
    <location>
        <begin position="701"/>
        <end position="714"/>
    </location>
</feature>
<feature type="compositionally biased region" description="Polar residues" evidence="1">
    <location>
        <begin position="688"/>
        <end position="700"/>
    </location>
</feature>
<dbReference type="OrthoDB" id="4777753at2759"/>
<feature type="compositionally biased region" description="Polar residues" evidence="1">
    <location>
        <begin position="219"/>
        <end position="228"/>
    </location>
</feature>
<feature type="region of interest" description="Disordered" evidence="1">
    <location>
        <begin position="494"/>
        <end position="535"/>
    </location>
</feature>
<sequence>MVDNILSQLEAMGRKLFSEGTRLSVFWYFYEFTFDRLQNDGSNLPEHLQQLRAQVETWKYFWPNEDFLAGIFVNNLGTLPIGREVQNQDTSLTGPEQNPQGLTLIHDAPIFSDEIHQRRYPDRVRSFSAPATCFAPSIASYNLLSSLEPVHPSPIEQHPLQQDTISLASPQLLPTEQQSPQQDEILKRNRRPPIRWKWDYRDITGFWESDSRPWTWQFSLGQTPNNQNKSRKARTRPHDPAWDDPDAITSQAYPRNQMVQDSNKEKEPIPIEELNEDDEETCQWYLGLLPDFKESLDHNSILLCGKFNEVINPSSRIPEDKKAVRERMFRLAIRLGETAVLEKRQACGESLTAQQIMKISKKGSREAEFETLINAYHEPSKSPQMYTTMEKGKGKDESSLPLATEEPYNKSADAGGPSLNSIQYAPLRGTMLPPGAMQNPRMTYHPGTIQYPGTMYPQGIMQHPELPQDLQAHHYSFGSLIARSQFGANLTSAQDHRNLNSESVGPEESKNSSGERAPICVPQKTRRCSNKSNPNMNASGELLAIPKWHVEESKEQKSIKNKIQKLAKEIKDIDSLVAKRELLSNQKLQKTAKKKEKEEELAALSSAYSQPPLPPFGEEPYTFTNVLTATTSSSCEFPLLSANYEAAGSSSSISTISYSRKVGEALPKLEHIDRRKIQKTASEEESWPSLSGPTKATSPKSIGSGTARSSSSQSKHAESSSKINVGPWSSLKWAQGTSMLQSATTSKSQGSKLLKNTQAKSKDVFATSNEIQLSLITKNEVIPALTYAQKVASFNKVSQPVTNSKSLKLKNLKATDAKTREDFPALNDVQPSPVARIPSGAYSSSSQKASSLKKS</sequence>
<comment type="caution">
    <text evidence="2">The sequence shown here is derived from an EMBL/GenBank/DDBJ whole genome shotgun (WGS) entry which is preliminary data.</text>
</comment>
<evidence type="ECO:0000313" key="2">
    <source>
        <dbReference type="EMBL" id="RAL60717.1"/>
    </source>
</evidence>
<dbReference type="EMBL" id="QKRW01000037">
    <property type="protein sequence ID" value="RAL60717.1"/>
    <property type="molecule type" value="Genomic_DNA"/>
</dbReference>
<reference evidence="2 3" key="1">
    <citation type="submission" date="2018-06" db="EMBL/GenBank/DDBJ databases">
        <title>Genome Sequence of the Brown Rot Fungal Pathogen Monilinia fructigena.</title>
        <authorList>
            <person name="Landi L."/>
            <person name="De Miccolis Angelini R.M."/>
            <person name="Pollastro S."/>
            <person name="Abate D."/>
            <person name="Faretra F."/>
            <person name="Romanazzi G."/>
        </authorList>
    </citation>
    <scope>NUCLEOTIDE SEQUENCE [LARGE SCALE GENOMIC DNA]</scope>
    <source>
        <strain evidence="2 3">Mfrg269</strain>
    </source>
</reference>
<accession>A0A395IKA6</accession>